<feature type="domain" description="Phospholipase/carboxylesterase/thioesterase" evidence="3">
    <location>
        <begin position="5"/>
        <end position="206"/>
    </location>
</feature>
<keyword evidence="2 4" id="KW-0378">Hydrolase</keyword>
<dbReference type="PANTHER" id="PTHR10655">
    <property type="entry name" value="LYSOPHOSPHOLIPASE-RELATED"/>
    <property type="match status" value="1"/>
</dbReference>
<evidence type="ECO:0000256" key="2">
    <source>
        <dbReference type="ARBA" id="ARBA00022801"/>
    </source>
</evidence>
<name>A0A2U8BS99_9RICK</name>
<evidence type="ECO:0000313" key="5">
    <source>
        <dbReference type="Proteomes" id="UP000244519"/>
    </source>
</evidence>
<dbReference type="PANTHER" id="PTHR10655:SF17">
    <property type="entry name" value="LYSOPHOSPHOLIPASE-LIKE PROTEIN 1"/>
    <property type="match status" value="1"/>
</dbReference>
<reference evidence="4 5" key="1">
    <citation type="journal article" date="2018" name="Genome Biol. Evol.">
        <title>The Genome Sequence of "Candidatus Fokinia solitaria": Insights on Reductive Evolution in Rickettsiales.</title>
        <authorList>
            <person name="Floriano A.M."/>
            <person name="Castelli M."/>
            <person name="Krenek S."/>
            <person name="Berendonk T.U."/>
            <person name="Bazzocchi C."/>
            <person name="Petroni G."/>
            <person name="Sassera D."/>
        </authorList>
    </citation>
    <scope>NUCLEOTIDE SEQUENCE [LARGE SCALE GENOMIC DNA]</scope>
    <source>
        <strain evidence="4">Rio ETE_ALG 3VII</strain>
    </source>
</reference>
<gene>
    <name evidence="4" type="ORF">Fsol_00381</name>
</gene>
<accession>A0A2U8BS99</accession>
<dbReference type="Pfam" id="PF02230">
    <property type="entry name" value="Abhydrolase_2"/>
    <property type="match status" value="1"/>
</dbReference>
<dbReference type="Gene3D" id="3.40.50.1820">
    <property type="entry name" value="alpha/beta hydrolase"/>
    <property type="match status" value="1"/>
</dbReference>
<dbReference type="OrthoDB" id="9801763at2"/>
<dbReference type="AlphaFoldDB" id="A0A2U8BS99"/>
<dbReference type="RefSeq" id="WP_108673207.1">
    <property type="nucleotide sequence ID" value="NZ_CP025989.1"/>
</dbReference>
<dbReference type="InterPro" id="IPR029058">
    <property type="entry name" value="AB_hydrolase_fold"/>
</dbReference>
<dbReference type="Proteomes" id="UP000244519">
    <property type="component" value="Chromosome"/>
</dbReference>
<dbReference type="InterPro" id="IPR003140">
    <property type="entry name" value="PLipase/COase/thioEstase"/>
</dbReference>
<dbReference type="GO" id="GO:0016787">
    <property type="term" value="F:hydrolase activity"/>
    <property type="evidence" value="ECO:0007669"/>
    <property type="project" value="UniProtKB-KW"/>
</dbReference>
<sequence>MQKCLLFSFHGYGANGANMRSVVTSFMYGLSDVDTICPDGIAPFEEAPWKRDARMWFSLRNSTQSMMQELACNAASDVLAYVLEKAKEHNVRERNIILTGFSQGAMLAWELAKILPEVPRAVIGMSGLIVTPARTIDSVRADNINKKTSILFCHGSLDSVIPLQQMKQSLSALDEKNIKYELFIDNGAEHTVTDSMIEKIHAFLKRIIVT</sequence>
<protein>
    <submittedName>
        <fullName evidence="4">Putative hydrolase</fullName>
    </submittedName>
</protein>
<evidence type="ECO:0000259" key="3">
    <source>
        <dbReference type="Pfam" id="PF02230"/>
    </source>
</evidence>
<dbReference type="InterPro" id="IPR050565">
    <property type="entry name" value="LYPA1-2/EST-like"/>
</dbReference>
<keyword evidence="5" id="KW-1185">Reference proteome</keyword>
<evidence type="ECO:0000256" key="1">
    <source>
        <dbReference type="ARBA" id="ARBA00006499"/>
    </source>
</evidence>
<proteinExistence type="inferred from homology"/>
<organism evidence="4 5">
    <name type="scientific">Candidatus Fokinia solitaria</name>
    <dbReference type="NCBI Taxonomy" id="1802984"/>
    <lineage>
        <taxon>Bacteria</taxon>
        <taxon>Pseudomonadati</taxon>
        <taxon>Pseudomonadota</taxon>
        <taxon>Alphaproteobacteria</taxon>
        <taxon>Rickettsiales</taxon>
        <taxon>Candidatus Midichloriaceae</taxon>
        <taxon>Candidatus Fokinia</taxon>
    </lineage>
</organism>
<evidence type="ECO:0000313" key="4">
    <source>
        <dbReference type="EMBL" id="AWD33178.1"/>
    </source>
</evidence>
<dbReference type="KEGG" id="fso:Fsol_00381"/>
<dbReference type="EMBL" id="CP025989">
    <property type="protein sequence ID" value="AWD33178.1"/>
    <property type="molecule type" value="Genomic_DNA"/>
</dbReference>
<comment type="similarity">
    <text evidence="1">Belongs to the AB hydrolase superfamily. AB hydrolase 2 family.</text>
</comment>
<dbReference type="SUPFAM" id="SSF53474">
    <property type="entry name" value="alpha/beta-Hydrolases"/>
    <property type="match status" value="1"/>
</dbReference>